<evidence type="ECO:0000256" key="4">
    <source>
        <dbReference type="ARBA" id="ARBA00022801"/>
    </source>
</evidence>
<protein>
    <submittedName>
        <fullName evidence="9">Membrane associated serine protease, rhomboid family</fullName>
    </submittedName>
</protein>
<dbReference type="PANTHER" id="PTHR43731">
    <property type="entry name" value="RHOMBOID PROTEASE"/>
    <property type="match status" value="1"/>
</dbReference>
<evidence type="ECO:0000256" key="5">
    <source>
        <dbReference type="ARBA" id="ARBA00022989"/>
    </source>
</evidence>
<dbReference type="InterPro" id="IPR050925">
    <property type="entry name" value="Rhomboid_protease_S54"/>
</dbReference>
<dbReference type="InterPro" id="IPR022764">
    <property type="entry name" value="Peptidase_S54_rhomboid_dom"/>
</dbReference>
<keyword evidence="9" id="KW-0645">Protease</keyword>
<evidence type="ECO:0000256" key="6">
    <source>
        <dbReference type="ARBA" id="ARBA00023136"/>
    </source>
</evidence>
<dbReference type="Gene3D" id="1.20.1540.10">
    <property type="entry name" value="Rhomboid-like"/>
    <property type="match status" value="1"/>
</dbReference>
<evidence type="ECO:0000313" key="9">
    <source>
        <dbReference type="EMBL" id="SEA53227.1"/>
    </source>
</evidence>
<dbReference type="OrthoDB" id="9813074at2"/>
<dbReference type="Proteomes" id="UP000199409">
    <property type="component" value="Unassembled WGS sequence"/>
</dbReference>
<gene>
    <name evidence="9" type="ORF">SAMN05660420_02342</name>
</gene>
<keyword evidence="6 7" id="KW-0472">Membrane</keyword>
<dbReference type="GO" id="GO:0006508">
    <property type="term" value="P:proteolysis"/>
    <property type="evidence" value="ECO:0007669"/>
    <property type="project" value="UniProtKB-KW"/>
</dbReference>
<evidence type="ECO:0000256" key="7">
    <source>
        <dbReference type="SAM" id="Phobius"/>
    </source>
</evidence>
<dbReference type="STRING" id="37625.SAMN05660420_02342"/>
<dbReference type="SUPFAM" id="SSF144091">
    <property type="entry name" value="Rhomboid-like"/>
    <property type="match status" value="1"/>
</dbReference>
<feature type="transmembrane region" description="Helical" evidence="7">
    <location>
        <begin position="114"/>
        <end position="132"/>
    </location>
</feature>
<dbReference type="EMBL" id="FNQN01000007">
    <property type="protein sequence ID" value="SEA53227.1"/>
    <property type="molecule type" value="Genomic_DNA"/>
</dbReference>
<feature type="transmembrane region" description="Helical" evidence="7">
    <location>
        <begin position="138"/>
        <end position="157"/>
    </location>
</feature>
<accession>A0A1H4BYT1</accession>
<organism evidence="9 10">
    <name type="scientific">Desulfuromusa kysingii</name>
    <dbReference type="NCBI Taxonomy" id="37625"/>
    <lineage>
        <taxon>Bacteria</taxon>
        <taxon>Pseudomonadati</taxon>
        <taxon>Thermodesulfobacteriota</taxon>
        <taxon>Desulfuromonadia</taxon>
        <taxon>Desulfuromonadales</taxon>
        <taxon>Geopsychrobacteraceae</taxon>
        <taxon>Desulfuromusa</taxon>
    </lineage>
</organism>
<reference evidence="9 10" key="1">
    <citation type="submission" date="2016-10" db="EMBL/GenBank/DDBJ databases">
        <authorList>
            <person name="de Groot N.N."/>
        </authorList>
    </citation>
    <scope>NUCLEOTIDE SEQUENCE [LARGE SCALE GENOMIC DNA]</scope>
    <source>
        <strain evidence="9 10">DSM 7343</strain>
    </source>
</reference>
<evidence type="ECO:0000256" key="3">
    <source>
        <dbReference type="ARBA" id="ARBA00022692"/>
    </source>
</evidence>
<keyword evidence="4" id="KW-0378">Hydrolase</keyword>
<comment type="similarity">
    <text evidence="2">Belongs to the peptidase S54 family.</text>
</comment>
<keyword evidence="5 7" id="KW-1133">Transmembrane helix</keyword>
<proteinExistence type="inferred from homology"/>
<sequence>MSGSYRRQQFFLKSSLQGNTLVQTLIYANLILFTLMVLHGTILGLGMQAIMNPPPRLLVHWGAQYWPLVLDHSEWWRCITYAFTHGGLIHVGFNMVVLYQVGPLLEAELGWHRLFTVYTFATIIATVAGLFWHPVTVVVGASGAIFGLIGFSISYYHRVGGGIGLQRRNFMLQWALMAFVFGIIVGADNAAHLGGAIAGAALGWFMPINIRDQRKTEKLFKTIAIVCVLITVVSIAFIPASWLIN</sequence>
<keyword evidence="3 7" id="KW-0812">Transmembrane</keyword>
<dbReference type="GO" id="GO:0016020">
    <property type="term" value="C:membrane"/>
    <property type="evidence" value="ECO:0007669"/>
    <property type="project" value="UniProtKB-SubCell"/>
</dbReference>
<evidence type="ECO:0000256" key="2">
    <source>
        <dbReference type="ARBA" id="ARBA00009045"/>
    </source>
</evidence>
<evidence type="ECO:0000259" key="8">
    <source>
        <dbReference type="Pfam" id="PF01694"/>
    </source>
</evidence>
<feature type="transmembrane region" description="Helical" evidence="7">
    <location>
        <begin position="21"/>
        <end position="51"/>
    </location>
</feature>
<dbReference type="InterPro" id="IPR035952">
    <property type="entry name" value="Rhomboid-like_sf"/>
</dbReference>
<evidence type="ECO:0000313" key="10">
    <source>
        <dbReference type="Proteomes" id="UP000199409"/>
    </source>
</evidence>
<feature type="transmembrane region" description="Helical" evidence="7">
    <location>
        <begin position="193"/>
        <end position="210"/>
    </location>
</feature>
<feature type="transmembrane region" description="Helical" evidence="7">
    <location>
        <begin position="169"/>
        <end position="187"/>
    </location>
</feature>
<feature type="transmembrane region" description="Helical" evidence="7">
    <location>
        <begin position="222"/>
        <end position="244"/>
    </location>
</feature>
<dbReference type="RefSeq" id="WP_092348613.1">
    <property type="nucleotide sequence ID" value="NZ_FNQN01000007.1"/>
</dbReference>
<name>A0A1H4BYT1_9BACT</name>
<keyword evidence="10" id="KW-1185">Reference proteome</keyword>
<dbReference type="Pfam" id="PF01694">
    <property type="entry name" value="Rhomboid"/>
    <property type="match status" value="1"/>
</dbReference>
<feature type="transmembrane region" description="Helical" evidence="7">
    <location>
        <begin position="79"/>
        <end position="102"/>
    </location>
</feature>
<dbReference type="AlphaFoldDB" id="A0A1H4BYT1"/>
<comment type="subcellular location">
    <subcellularLocation>
        <location evidence="1">Membrane</location>
        <topology evidence="1">Multi-pass membrane protein</topology>
    </subcellularLocation>
</comment>
<dbReference type="GO" id="GO:0004252">
    <property type="term" value="F:serine-type endopeptidase activity"/>
    <property type="evidence" value="ECO:0007669"/>
    <property type="project" value="InterPro"/>
</dbReference>
<dbReference type="PANTHER" id="PTHR43731:SF14">
    <property type="entry name" value="PRESENILIN-ASSOCIATED RHOMBOID-LIKE PROTEIN, MITOCHONDRIAL"/>
    <property type="match status" value="1"/>
</dbReference>
<evidence type="ECO:0000256" key="1">
    <source>
        <dbReference type="ARBA" id="ARBA00004141"/>
    </source>
</evidence>
<feature type="domain" description="Peptidase S54 rhomboid" evidence="8">
    <location>
        <begin position="73"/>
        <end position="206"/>
    </location>
</feature>